<dbReference type="Pfam" id="PF00155">
    <property type="entry name" value="Aminotran_1_2"/>
    <property type="match status" value="2"/>
</dbReference>
<evidence type="ECO:0000256" key="4">
    <source>
        <dbReference type="ARBA" id="ARBA00023125"/>
    </source>
</evidence>
<accession>A0A917BDB3</accession>
<dbReference type="RefSeq" id="WP_188679909.1">
    <property type="nucleotide sequence ID" value="NZ_BMGP01000006.1"/>
</dbReference>
<evidence type="ECO:0000256" key="3">
    <source>
        <dbReference type="ARBA" id="ARBA00023015"/>
    </source>
</evidence>
<dbReference type="SUPFAM" id="SSF53383">
    <property type="entry name" value="PLP-dependent transferases"/>
    <property type="match status" value="1"/>
</dbReference>
<dbReference type="GO" id="GO:0030170">
    <property type="term" value="F:pyridoxal phosphate binding"/>
    <property type="evidence" value="ECO:0007669"/>
    <property type="project" value="InterPro"/>
</dbReference>
<dbReference type="InterPro" id="IPR015424">
    <property type="entry name" value="PyrdxlP-dep_Trfase"/>
</dbReference>
<dbReference type="Gene3D" id="1.10.10.10">
    <property type="entry name" value="Winged helix-like DNA-binding domain superfamily/Winged helix DNA-binding domain"/>
    <property type="match status" value="1"/>
</dbReference>
<dbReference type="PANTHER" id="PTHR46577:SF1">
    <property type="entry name" value="HTH-TYPE TRANSCRIPTIONAL REGULATORY PROTEIN GABR"/>
    <property type="match status" value="1"/>
</dbReference>
<dbReference type="GO" id="GO:0003700">
    <property type="term" value="F:DNA-binding transcription factor activity"/>
    <property type="evidence" value="ECO:0007669"/>
    <property type="project" value="InterPro"/>
</dbReference>
<dbReference type="InterPro" id="IPR051446">
    <property type="entry name" value="HTH_trans_reg/aminotransferase"/>
</dbReference>
<dbReference type="AlphaFoldDB" id="A0A917BDB3"/>
<feature type="domain" description="Rhodanese" evidence="7">
    <location>
        <begin position="406"/>
        <end position="426"/>
    </location>
</feature>
<name>A0A917BDB3_9MICO</name>
<dbReference type="InterPro" id="IPR015421">
    <property type="entry name" value="PyrdxlP-dep_Trfase_major"/>
</dbReference>
<dbReference type="PROSITE" id="PS50206">
    <property type="entry name" value="RHODANESE_3"/>
    <property type="match status" value="1"/>
</dbReference>
<dbReference type="InterPro" id="IPR036390">
    <property type="entry name" value="WH_DNA-bd_sf"/>
</dbReference>
<dbReference type="PRINTS" id="PR00035">
    <property type="entry name" value="HTHGNTR"/>
</dbReference>
<proteinExistence type="inferred from homology"/>
<evidence type="ECO:0000256" key="5">
    <source>
        <dbReference type="ARBA" id="ARBA00023163"/>
    </source>
</evidence>
<dbReference type="Gene3D" id="3.40.640.10">
    <property type="entry name" value="Type I PLP-dependent aspartate aminotransferase-like (Major domain)"/>
    <property type="match status" value="1"/>
</dbReference>
<keyword evidence="2" id="KW-0663">Pyridoxal phosphate</keyword>
<dbReference type="InterPro" id="IPR036388">
    <property type="entry name" value="WH-like_DNA-bd_sf"/>
</dbReference>
<organism evidence="9 10">
    <name type="scientific">Subtercola lobariae</name>
    <dbReference type="NCBI Taxonomy" id="1588641"/>
    <lineage>
        <taxon>Bacteria</taxon>
        <taxon>Bacillati</taxon>
        <taxon>Actinomycetota</taxon>
        <taxon>Actinomycetes</taxon>
        <taxon>Micrococcales</taxon>
        <taxon>Microbacteriaceae</taxon>
        <taxon>Subtercola</taxon>
    </lineage>
</organism>
<dbReference type="InterPro" id="IPR004839">
    <property type="entry name" value="Aminotransferase_I/II_large"/>
</dbReference>
<sequence length="496" mass="52584">MTALQLSARALDAMLGEWLTDGSAYRALADRIGLLIADGRIAGGSRLPAERELSERLKLSRSTIGAAYAELRASGYLHSVRGSGSIAKNPAVDQTEPREAPGVINFTQAALPAISGVDAAMQHAAQQIGPHLATLGYEPLGLPELRRAIADRYTERGLPTHPDEIMVTSGALQALTLVARTLLTRGDRVIVETPTYPHASDTLMAAGARLVAVPVTSGSVPGGGSARTTGTPAPTPAPDAGGWHEESLFQALERTAPALAYLMPDFQNPTGASMSPDLRRRLVAAAERSGTVLVSDETTAELNIDRPDSVDYLPLGAYGDVITLGSASKTFWGGLRIGWIRAARPMIRRLLGTRASSDIGTPVFEQLATTELVRRTAELLPVRHAELRAGRDALTEALASALPDWHVPHVDGGLCAWVNLGRPASSQLVLAARTRGVLITAGPRFGLDGAFERFLRLPINKSPAETSRAVDALQLAWRDISGLALTPDLPAYADMI</sequence>
<comment type="similarity">
    <text evidence="1">In the C-terminal section; belongs to the class-I pyridoxal-phosphate-dependent aminotransferase family.</text>
</comment>
<feature type="region of interest" description="Disordered" evidence="6">
    <location>
        <begin position="218"/>
        <end position="240"/>
    </location>
</feature>
<evidence type="ECO:0000313" key="10">
    <source>
        <dbReference type="Proteomes" id="UP000598775"/>
    </source>
</evidence>
<dbReference type="CDD" id="cd07377">
    <property type="entry name" value="WHTH_GntR"/>
    <property type="match status" value="1"/>
</dbReference>
<gene>
    <name evidence="9" type="ORF">GCM10011399_31200</name>
</gene>
<keyword evidence="3" id="KW-0805">Transcription regulation</keyword>
<keyword evidence="5" id="KW-0804">Transcription</keyword>
<dbReference type="InterPro" id="IPR001763">
    <property type="entry name" value="Rhodanese-like_dom"/>
</dbReference>
<comment type="caution">
    <text evidence="9">The sequence shown here is derived from an EMBL/GenBank/DDBJ whole genome shotgun (WGS) entry which is preliminary data.</text>
</comment>
<dbReference type="Proteomes" id="UP000598775">
    <property type="component" value="Unassembled WGS sequence"/>
</dbReference>
<keyword evidence="4" id="KW-0238">DNA-binding</keyword>
<evidence type="ECO:0000256" key="2">
    <source>
        <dbReference type="ARBA" id="ARBA00022898"/>
    </source>
</evidence>
<evidence type="ECO:0000256" key="6">
    <source>
        <dbReference type="SAM" id="MobiDB-lite"/>
    </source>
</evidence>
<protein>
    <submittedName>
        <fullName evidence="9">GntR family transcriptional regulator</fullName>
    </submittedName>
</protein>
<dbReference type="SUPFAM" id="SSF46785">
    <property type="entry name" value="Winged helix' DNA-binding domain"/>
    <property type="match status" value="1"/>
</dbReference>
<dbReference type="SMART" id="SM00345">
    <property type="entry name" value="HTH_GNTR"/>
    <property type="match status" value="1"/>
</dbReference>
<dbReference type="CDD" id="cd00609">
    <property type="entry name" value="AAT_like"/>
    <property type="match status" value="1"/>
</dbReference>
<dbReference type="EMBL" id="BMGP01000006">
    <property type="protein sequence ID" value="GGF35991.1"/>
    <property type="molecule type" value="Genomic_DNA"/>
</dbReference>
<reference evidence="9 10" key="1">
    <citation type="journal article" date="2014" name="Int. J. Syst. Evol. Microbiol.">
        <title>Complete genome sequence of Corynebacterium casei LMG S-19264T (=DSM 44701T), isolated from a smear-ripened cheese.</title>
        <authorList>
            <consortium name="US DOE Joint Genome Institute (JGI-PGF)"/>
            <person name="Walter F."/>
            <person name="Albersmeier A."/>
            <person name="Kalinowski J."/>
            <person name="Ruckert C."/>
        </authorList>
    </citation>
    <scope>NUCLEOTIDE SEQUENCE [LARGE SCALE GENOMIC DNA]</scope>
    <source>
        <strain evidence="9 10">CGMCC 1.12976</strain>
    </source>
</reference>
<dbReference type="InterPro" id="IPR000524">
    <property type="entry name" value="Tscrpt_reg_HTH_GntR"/>
</dbReference>
<dbReference type="PROSITE" id="PS50949">
    <property type="entry name" value="HTH_GNTR"/>
    <property type="match status" value="1"/>
</dbReference>
<evidence type="ECO:0000259" key="8">
    <source>
        <dbReference type="PROSITE" id="PS50949"/>
    </source>
</evidence>
<dbReference type="GO" id="GO:0003677">
    <property type="term" value="F:DNA binding"/>
    <property type="evidence" value="ECO:0007669"/>
    <property type="project" value="UniProtKB-KW"/>
</dbReference>
<feature type="domain" description="HTH gntR-type" evidence="8">
    <location>
        <begin position="22"/>
        <end position="90"/>
    </location>
</feature>
<dbReference type="Pfam" id="PF00392">
    <property type="entry name" value="GntR"/>
    <property type="match status" value="1"/>
</dbReference>
<dbReference type="PANTHER" id="PTHR46577">
    <property type="entry name" value="HTH-TYPE TRANSCRIPTIONAL REGULATORY PROTEIN GABR"/>
    <property type="match status" value="1"/>
</dbReference>
<keyword evidence="10" id="KW-1185">Reference proteome</keyword>
<evidence type="ECO:0000313" key="9">
    <source>
        <dbReference type="EMBL" id="GGF35991.1"/>
    </source>
</evidence>
<evidence type="ECO:0000256" key="1">
    <source>
        <dbReference type="ARBA" id="ARBA00005384"/>
    </source>
</evidence>
<evidence type="ECO:0000259" key="7">
    <source>
        <dbReference type="PROSITE" id="PS50206"/>
    </source>
</evidence>